<feature type="non-terminal residue" evidence="2">
    <location>
        <position position="1"/>
    </location>
</feature>
<evidence type="ECO:0000313" key="3">
    <source>
        <dbReference type="Proteomes" id="UP000837857"/>
    </source>
</evidence>
<proteinExistence type="predicted"/>
<organism evidence="2 3">
    <name type="scientific">Iphiclides podalirius</name>
    <name type="common">scarce swallowtail</name>
    <dbReference type="NCBI Taxonomy" id="110791"/>
    <lineage>
        <taxon>Eukaryota</taxon>
        <taxon>Metazoa</taxon>
        <taxon>Ecdysozoa</taxon>
        <taxon>Arthropoda</taxon>
        <taxon>Hexapoda</taxon>
        <taxon>Insecta</taxon>
        <taxon>Pterygota</taxon>
        <taxon>Neoptera</taxon>
        <taxon>Endopterygota</taxon>
        <taxon>Lepidoptera</taxon>
        <taxon>Glossata</taxon>
        <taxon>Ditrysia</taxon>
        <taxon>Papilionoidea</taxon>
        <taxon>Papilionidae</taxon>
        <taxon>Papilioninae</taxon>
        <taxon>Iphiclides</taxon>
    </lineage>
</organism>
<dbReference type="Proteomes" id="UP000837857">
    <property type="component" value="Chromosome 8"/>
</dbReference>
<accession>A0ABN8J705</accession>
<evidence type="ECO:0000313" key="2">
    <source>
        <dbReference type="EMBL" id="CAH2075277.1"/>
    </source>
</evidence>
<feature type="signal peptide" evidence="1">
    <location>
        <begin position="1"/>
        <end position="16"/>
    </location>
</feature>
<evidence type="ECO:0000256" key="1">
    <source>
        <dbReference type="SAM" id="SignalP"/>
    </source>
</evidence>
<keyword evidence="1" id="KW-0732">Signal</keyword>
<sequence>MQQFILAVSIFSAVLCSPFDDGKYRPKKYDEYDDGKYYRPLDEGKYIPGDEGRYTYIYQQGVWPYDGTYKYMNEKDDPYMGYRVYASRYPYVHGVIKGLVSKYVSSDSVNFGEATEGSTNHYSKVYADKEVAVKCQYIMPESNKTEFTTQYPPHMNLEKGEKLGSFYSFKGTKVLSTVKNALTNKLKLQYEVFVRVVDDVSLPSESDEVTPAVEELKSPLLILRPPSVAKVESTTNTDVKSSISEIVKSLIIEDVLPTVSGVPTAEDLKLTIDDVQLLPNDDAKPTMAYAQTLSNDELKPTTDSVEVSEEDDSRSTLSDVQVLTDVGDNILIIDLQSSTEAGQR</sequence>
<keyword evidence="3" id="KW-1185">Reference proteome</keyword>
<gene>
    <name evidence="2" type="ORF">IPOD504_LOCUS16653</name>
</gene>
<dbReference type="EMBL" id="OW152820">
    <property type="protein sequence ID" value="CAH2075277.1"/>
    <property type="molecule type" value="Genomic_DNA"/>
</dbReference>
<name>A0ABN8J705_9NEOP</name>
<protein>
    <submittedName>
        <fullName evidence="2">Uncharacterized protein</fullName>
    </submittedName>
</protein>
<reference evidence="2" key="1">
    <citation type="submission" date="2022-03" db="EMBL/GenBank/DDBJ databases">
        <authorList>
            <person name="Martin H S."/>
        </authorList>
    </citation>
    <scope>NUCLEOTIDE SEQUENCE</scope>
</reference>
<feature type="chain" id="PRO_5045666056" evidence="1">
    <location>
        <begin position="17"/>
        <end position="344"/>
    </location>
</feature>